<feature type="domain" description="Amidase" evidence="2">
    <location>
        <begin position="52"/>
        <end position="489"/>
    </location>
</feature>
<dbReference type="Proteomes" id="UP000008066">
    <property type="component" value="Unassembled WGS sequence"/>
</dbReference>
<dbReference type="eggNOG" id="KOG1211">
    <property type="taxonomic scope" value="Eukaryota"/>
</dbReference>
<evidence type="ECO:0000313" key="3">
    <source>
        <dbReference type="EMBL" id="EGS22775.1"/>
    </source>
</evidence>
<dbReference type="EMBL" id="GL988039">
    <property type="protein sequence ID" value="EGS22775.1"/>
    <property type="molecule type" value="Genomic_DNA"/>
</dbReference>
<sequence>MLPGIFIQALTVLLPLRTAAYTLNDDTFDPRTATTKDIHHTLFTNQTTCRGIISSFLARIEAFNPVINAIISLNPDSLSVADHLDAVLSSSSNITSLTTSFPLFCVPVLLKDNFDFVPLPTTAGSRALALNFPSEDAPSVQALSSAGAVILGKTNMHDMALEGLTVSSFAGQTRNPYDLSRTPGGSSGGSGAAVAAGFAVLAMGTDTMNSVRSPASAGGLVGVRPSRGAVSRRGVVPVSWRQDAVGIMGRSVEDVGVGLRTLMGVGVDPQDNATWEVPGKVWERDSGREIEREGKRGVRGRRFGLLTEGYFNFTTSAETDPVNGAMRNMVSKLTAAGAAVINISDPLLNPISLKSLDVQIFEYPPMLTSYLSLTASHNPPGSVPPSFRALYTQARPNRAFLVLPAQSSFLHAALKSSPSSEEYHSRLQGISRLREHLLSVFKAHDLDALIYPEQQNLVVPIGSPNQYGRNGLLAALTGFPVVCVPVGFSPPTDLAPAEPL</sequence>
<dbReference type="InterPro" id="IPR036928">
    <property type="entry name" value="AS_sf"/>
</dbReference>
<dbReference type="SUPFAM" id="SSF75304">
    <property type="entry name" value="Amidase signature (AS) enzymes"/>
    <property type="match status" value="1"/>
</dbReference>
<keyword evidence="4" id="KW-1185">Reference proteome</keyword>
<dbReference type="Pfam" id="PF01425">
    <property type="entry name" value="Amidase"/>
    <property type="match status" value="1"/>
</dbReference>
<evidence type="ECO:0000256" key="1">
    <source>
        <dbReference type="SAM" id="SignalP"/>
    </source>
</evidence>
<proteinExistence type="predicted"/>
<keyword evidence="1" id="KW-0732">Signal</keyword>
<dbReference type="AlphaFoldDB" id="G0S165"/>
<organism evidence="4">
    <name type="scientific">Chaetomium thermophilum (strain DSM 1495 / CBS 144.50 / IMI 039719)</name>
    <name type="common">Thermochaetoides thermophila</name>
    <dbReference type="NCBI Taxonomy" id="759272"/>
    <lineage>
        <taxon>Eukaryota</taxon>
        <taxon>Fungi</taxon>
        <taxon>Dikarya</taxon>
        <taxon>Ascomycota</taxon>
        <taxon>Pezizomycotina</taxon>
        <taxon>Sordariomycetes</taxon>
        <taxon>Sordariomycetidae</taxon>
        <taxon>Sordariales</taxon>
        <taxon>Chaetomiaceae</taxon>
        <taxon>Thermochaetoides</taxon>
    </lineage>
</organism>
<dbReference type="OrthoDB" id="566138at2759"/>
<protein>
    <recommendedName>
        <fullName evidence="2">Amidase domain-containing protein</fullName>
    </recommendedName>
</protein>
<gene>
    <name evidence="3" type="ORF">CTHT_0012500</name>
</gene>
<reference evidence="3 4" key="1">
    <citation type="journal article" date="2011" name="Cell">
        <title>Insight into structure and assembly of the nuclear pore complex by utilizing the genome of a eukaryotic thermophile.</title>
        <authorList>
            <person name="Amlacher S."/>
            <person name="Sarges P."/>
            <person name="Flemming D."/>
            <person name="van Noort V."/>
            <person name="Kunze R."/>
            <person name="Devos D.P."/>
            <person name="Arumugam M."/>
            <person name="Bork P."/>
            <person name="Hurt E."/>
        </authorList>
    </citation>
    <scope>NUCLEOTIDE SEQUENCE [LARGE SCALE GENOMIC DNA]</scope>
    <source>
        <strain evidence="4">DSM 1495 / CBS 144.50 / IMI 039719</strain>
    </source>
</reference>
<dbReference type="GeneID" id="18255288"/>
<feature type="chain" id="PRO_5003408819" description="Amidase domain-containing protein" evidence="1">
    <location>
        <begin position="21"/>
        <end position="500"/>
    </location>
</feature>
<dbReference type="PANTHER" id="PTHR42678:SF5">
    <property type="entry name" value="GLUTAMYL-TRNA(GLN) AMIDOTRANSFERASE SUBUNIT A"/>
    <property type="match status" value="1"/>
</dbReference>
<dbReference type="KEGG" id="cthr:CTHT_0012500"/>
<evidence type="ECO:0000313" key="4">
    <source>
        <dbReference type="Proteomes" id="UP000008066"/>
    </source>
</evidence>
<dbReference type="STRING" id="759272.G0S165"/>
<feature type="signal peptide" evidence="1">
    <location>
        <begin position="1"/>
        <end position="20"/>
    </location>
</feature>
<dbReference type="OMA" id="CGGDTMN"/>
<name>G0S165_CHATD</name>
<dbReference type="InterPro" id="IPR023631">
    <property type="entry name" value="Amidase_dom"/>
</dbReference>
<dbReference type="RefSeq" id="XP_006691767.1">
    <property type="nucleotide sequence ID" value="XM_006691704.1"/>
</dbReference>
<dbReference type="HOGENOM" id="CLU_009600_14_2_1"/>
<dbReference type="Gene3D" id="3.90.1300.10">
    <property type="entry name" value="Amidase signature (AS) domain"/>
    <property type="match status" value="1"/>
</dbReference>
<evidence type="ECO:0000259" key="2">
    <source>
        <dbReference type="Pfam" id="PF01425"/>
    </source>
</evidence>
<dbReference type="PANTHER" id="PTHR42678">
    <property type="entry name" value="AMIDASE"/>
    <property type="match status" value="1"/>
</dbReference>
<accession>G0S165</accession>